<evidence type="ECO:0000313" key="5">
    <source>
        <dbReference type="Proteomes" id="UP000006015"/>
    </source>
</evidence>
<dbReference type="Proteomes" id="UP000006015">
    <property type="component" value="Unassembled WGS sequence"/>
</dbReference>
<feature type="domain" description="Fumarylacetoacetase-like C-terminal" evidence="3">
    <location>
        <begin position="40"/>
        <end position="232"/>
    </location>
</feature>
<keyword evidence="1" id="KW-0479">Metal-binding</keyword>
<evidence type="ECO:0000259" key="3">
    <source>
        <dbReference type="Pfam" id="PF01557"/>
    </source>
</evidence>
<dbReference type="InterPro" id="IPR005493">
    <property type="entry name" value="RraA/RraA-like"/>
</dbReference>
<reference evidence="4 5" key="1">
    <citation type="submission" date="2010-04" db="EMBL/GenBank/DDBJ databases">
        <authorList>
            <person name="Weinstock G."/>
            <person name="Sodergren E."/>
            <person name="Clifton S."/>
            <person name="Fulton L."/>
            <person name="Fulton B."/>
            <person name="Courtney L."/>
            <person name="Fronick C."/>
            <person name="Harrison M."/>
            <person name="Strong C."/>
            <person name="Farmer C."/>
            <person name="Delahaunty K."/>
            <person name="Markovic C."/>
            <person name="Hall O."/>
            <person name="Minx P."/>
            <person name="Tomlinson C."/>
            <person name="Mitreva M."/>
            <person name="Hou S."/>
            <person name="Wollam A."/>
            <person name="Pepin K.H."/>
            <person name="Johnson M."/>
            <person name="Bhonagiri V."/>
            <person name="Zhang X."/>
            <person name="Suruliraj S."/>
            <person name="Warren W."/>
            <person name="Chinwalla A."/>
            <person name="Mardis E.R."/>
            <person name="Wilson R.K."/>
        </authorList>
    </citation>
    <scope>NUCLEOTIDE SEQUENCE [LARGE SCALE GENOMIC DNA]</scope>
    <source>
        <strain evidence="4 5">DSM 20306</strain>
    </source>
</reference>
<dbReference type="EMBL" id="ADNS01000007">
    <property type="protein sequence ID" value="EFG81692.1"/>
    <property type="molecule type" value="Genomic_DNA"/>
</dbReference>
<dbReference type="InterPro" id="IPR036704">
    <property type="entry name" value="RraA/RraA-like_sf"/>
</dbReference>
<name>A0ABN0AFR3_CORAM</name>
<gene>
    <name evidence="4" type="ORF">HMPREF0281_01054</name>
</gene>
<dbReference type="Pfam" id="PF03737">
    <property type="entry name" value="RraA-like"/>
    <property type="match status" value="1"/>
</dbReference>
<organism evidence="4 5">
    <name type="scientific">Corynebacterium ammoniagenes DSM 20306</name>
    <dbReference type="NCBI Taxonomy" id="649754"/>
    <lineage>
        <taxon>Bacteria</taxon>
        <taxon>Bacillati</taxon>
        <taxon>Actinomycetota</taxon>
        <taxon>Actinomycetes</taxon>
        <taxon>Mycobacteriales</taxon>
        <taxon>Corynebacteriaceae</taxon>
        <taxon>Corynebacterium</taxon>
    </lineage>
</organism>
<evidence type="ECO:0000256" key="1">
    <source>
        <dbReference type="ARBA" id="ARBA00022723"/>
    </source>
</evidence>
<dbReference type="CDD" id="cd16841">
    <property type="entry name" value="RraA_family"/>
    <property type="match status" value="1"/>
</dbReference>
<evidence type="ECO:0000313" key="4">
    <source>
        <dbReference type="EMBL" id="EFG81692.1"/>
    </source>
</evidence>
<dbReference type="Gene3D" id="3.90.850.10">
    <property type="entry name" value="Fumarylacetoacetase-like, C-terminal domain"/>
    <property type="match status" value="1"/>
</dbReference>
<dbReference type="NCBIfam" id="NF006093">
    <property type="entry name" value="PRK08245.1"/>
    <property type="match status" value="1"/>
</dbReference>
<dbReference type="InterPro" id="IPR011234">
    <property type="entry name" value="Fumarylacetoacetase-like_C"/>
</dbReference>
<dbReference type="InterPro" id="IPR036663">
    <property type="entry name" value="Fumarylacetoacetase_C_sf"/>
</dbReference>
<sequence length="522" mass="55974">MIYDLSQIAMSRKEFFVAVPSFLPDNPGKMIAVHVAFESRAAQRGRRPKYPSYFIKATSTLAESGGVVERPAGTELLAFEGEVALVIGKPARNVSLDEAWEHVAYVTASNDIGLYDYRAQDKGSNTRSKSRDGYTPIGPELIDAQSIDPKGLRLRTWVNGEIVQEDGTSDDDLIFPLAQFVADLSQHMTLETGDIILTGTPAGSTVIVPGDVVEVEVDVPGGVSSGRLKTTVTEVEASFDPAVGMLPNVDDKQREDAFGDRESAGLPPVEDKQSLPAELKAKLQAAPTAGLSAQLRNRGNVDCFIEGVFPQTTDTKLVGVARTLRFIPFRPDLFKAHGGGLNEQKAVFDSVREDEVIVIEARSAREAGTLGDILALRAQANKAAGVVTDGAVRDYEEVKRIGLPVFSQGPHPSVLGRKHVPWDSDITIACGGVAVQPGDIIVGDDDGVLVIPRDIAEEVVDAALKKEHEDEWVAARVAEGESLDGLFPPTGKNKEAYQAYLESNPVPNPAENVAKSNANTNG</sequence>
<accession>A0ABN0AFR3</accession>
<keyword evidence="5" id="KW-1185">Reference proteome</keyword>
<proteinExistence type="predicted"/>
<dbReference type="PANTHER" id="PTHR11820:SF112">
    <property type="entry name" value="FUMARYLACETOACETATE HYDROLASE FAMILY PROTEIN (AFU_ORTHOLOGUE AFUA_1G02370)-RELATED"/>
    <property type="match status" value="1"/>
</dbReference>
<dbReference type="Pfam" id="PF01557">
    <property type="entry name" value="FAA_hydrolase"/>
    <property type="match status" value="1"/>
</dbReference>
<feature type="region of interest" description="Disordered" evidence="2">
    <location>
        <begin position="503"/>
        <end position="522"/>
    </location>
</feature>
<dbReference type="Gene3D" id="3.50.30.40">
    <property type="entry name" value="Ribonuclease E inhibitor RraA/RraA-like"/>
    <property type="match status" value="1"/>
</dbReference>
<dbReference type="SUPFAM" id="SSF89562">
    <property type="entry name" value="RraA-like"/>
    <property type="match status" value="1"/>
</dbReference>
<protein>
    <submittedName>
        <fullName evidence="4">FAH family protein</fullName>
    </submittedName>
</protein>
<feature type="region of interest" description="Disordered" evidence="2">
    <location>
        <begin position="121"/>
        <end position="140"/>
    </location>
</feature>
<dbReference type="PANTHER" id="PTHR11820">
    <property type="entry name" value="ACYLPYRUVASE"/>
    <property type="match status" value="1"/>
</dbReference>
<comment type="caution">
    <text evidence="4">The sequence shown here is derived from an EMBL/GenBank/DDBJ whole genome shotgun (WGS) entry which is preliminary data.</text>
</comment>
<dbReference type="SUPFAM" id="SSF56529">
    <property type="entry name" value="FAH"/>
    <property type="match status" value="1"/>
</dbReference>
<dbReference type="NCBIfam" id="NF009399">
    <property type="entry name" value="PRK12764.1"/>
    <property type="match status" value="1"/>
</dbReference>
<evidence type="ECO:0000256" key="2">
    <source>
        <dbReference type="SAM" id="MobiDB-lite"/>
    </source>
</evidence>